<feature type="domain" description="Tr-type G" evidence="6">
    <location>
        <begin position="145"/>
        <end position="371"/>
    </location>
</feature>
<evidence type="ECO:0000256" key="5">
    <source>
        <dbReference type="SAM" id="MobiDB-lite"/>
    </source>
</evidence>
<organism evidence="7 8">
    <name type="scientific">Chironomus riparius</name>
    <dbReference type="NCBI Taxonomy" id="315576"/>
    <lineage>
        <taxon>Eukaryota</taxon>
        <taxon>Metazoa</taxon>
        <taxon>Ecdysozoa</taxon>
        <taxon>Arthropoda</taxon>
        <taxon>Hexapoda</taxon>
        <taxon>Insecta</taxon>
        <taxon>Pterygota</taxon>
        <taxon>Neoptera</taxon>
        <taxon>Endopterygota</taxon>
        <taxon>Diptera</taxon>
        <taxon>Nematocera</taxon>
        <taxon>Chironomoidea</taxon>
        <taxon>Chironomidae</taxon>
        <taxon>Chironominae</taxon>
        <taxon>Chironomus</taxon>
    </lineage>
</organism>
<dbReference type="Gene3D" id="2.40.30.10">
    <property type="entry name" value="Translation factors"/>
    <property type="match status" value="1"/>
</dbReference>
<dbReference type="Pfam" id="PF00009">
    <property type="entry name" value="GTP_EFTU"/>
    <property type="match status" value="1"/>
</dbReference>
<dbReference type="SUPFAM" id="SSF52540">
    <property type="entry name" value="P-loop containing nucleoside triphosphate hydrolases"/>
    <property type="match status" value="1"/>
</dbReference>
<protein>
    <recommendedName>
        <fullName evidence="6">Tr-type G domain-containing protein</fullName>
    </recommendedName>
</protein>
<evidence type="ECO:0000256" key="4">
    <source>
        <dbReference type="ARBA" id="ARBA00023134"/>
    </source>
</evidence>
<dbReference type="PROSITE" id="PS51722">
    <property type="entry name" value="G_TR_2"/>
    <property type="match status" value="1"/>
</dbReference>
<comment type="subcellular location">
    <subcellularLocation>
        <location evidence="1">Cytoplasm</location>
    </subcellularLocation>
</comment>
<dbReference type="InterPro" id="IPR027417">
    <property type="entry name" value="P-loop_NTPase"/>
</dbReference>
<evidence type="ECO:0000256" key="2">
    <source>
        <dbReference type="ARBA" id="ARBA00007249"/>
    </source>
</evidence>
<evidence type="ECO:0000256" key="3">
    <source>
        <dbReference type="ARBA" id="ARBA00022741"/>
    </source>
</evidence>
<dbReference type="AlphaFoldDB" id="A0A9N9RZ62"/>
<accession>A0A9N9RZ62</accession>
<dbReference type="SUPFAM" id="SSF50465">
    <property type="entry name" value="EF-Tu/eEF-1alpha/eIF2-gamma C-terminal domain"/>
    <property type="match status" value="1"/>
</dbReference>
<keyword evidence="8" id="KW-1185">Reference proteome</keyword>
<sequence>MDFLSLFDPSDETQTDDTDETETFSSSDTESIDINAKLPPEPEYGNIEYKLKLINPSKQRLDHLVTQMKWRLQEGSGECFYQIGVSDNGVMNGLSNDDMNLSLKTLKVMVCQLGATMSILKRKHLHNGRTCCEVLVRKMSDTKNIEEIRISVMGSVDAGKSSLIGVLTQGELDNGRGKARLNMFRHFHEIKSGRTSCVSHEVLGFDECGNVINYKYNEMMTAEKIGERSSKLISLMDLAGHRRYMKTTVQAVSGYAPHFIALVVACGNLNQMTIENIQIIKAFKIPFFVILTKCDLVSPDDSGTLKQLIQLLNEVDNKKIPLVITATDNFRLLDNVNGNKYIPIFCVSNVTGVGLDLVQKYLYMLTPNINEGERQRLEKESPEFHIDEIFRVQGVGTIIGGLLVKGLIYERMKVKCGPGPNGEFYKGQIKSIHRNKFPCKNIRPNQSASICLALNSKEKLPILRSGMVLIADNDDSEMSSVFFQATIAVIQHSSLRGIKKGFQTTVHMGSIRQTAVVEGIFGRDSLKSNETGSCLFRFLIRPEFVKVGMSLLFRDGKTKGVGVVTQIFPLHDD</sequence>
<name>A0A9N9RZ62_9DIPT</name>
<dbReference type="SUPFAM" id="SSF50447">
    <property type="entry name" value="Translation proteins"/>
    <property type="match status" value="1"/>
</dbReference>
<evidence type="ECO:0000313" key="7">
    <source>
        <dbReference type="EMBL" id="CAG9805600.1"/>
    </source>
</evidence>
<evidence type="ECO:0000256" key="1">
    <source>
        <dbReference type="ARBA" id="ARBA00004496"/>
    </source>
</evidence>
<dbReference type="CDD" id="cd03708">
    <property type="entry name" value="GTPBP_III"/>
    <property type="match status" value="1"/>
</dbReference>
<feature type="region of interest" description="Disordered" evidence="5">
    <location>
        <begin position="1"/>
        <end position="33"/>
    </location>
</feature>
<dbReference type="Proteomes" id="UP001153620">
    <property type="component" value="Chromosome 2"/>
</dbReference>
<evidence type="ECO:0000259" key="6">
    <source>
        <dbReference type="PROSITE" id="PS51722"/>
    </source>
</evidence>
<reference evidence="7" key="2">
    <citation type="submission" date="2022-10" db="EMBL/GenBank/DDBJ databases">
        <authorList>
            <consortium name="ENA_rothamsted_submissions"/>
            <consortium name="culmorum"/>
            <person name="King R."/>
        </authorList>
    </citation>
    <scope>NUCLEOTIDE SEQUENCE</scope>
</reference>
<gene>
    <name evidence="7" type="ORF">CHIRRI_LOCUS8469</name>
</gene>
<keyword evidence="4" id="KW-0342">GTP-binding</keyword>
<feature type="compositionally biased region" description="Acidic residues" evidence="5">
    <location>
        <begin position="9"/>
        <end position="22"/>
    </location>
</feature>
<dbReference type="Gene3D" id="3.40.50.300">
    <property type="entry name" value="P-loop containing nucleotide triphosphate hydrolases"/>
    <property type="match status" value="1"/>
</dbReference>
<comment type="similarity">
    <text evidence="2">Belongs to the TRAFAC class translation factor GTPase superfamily. Classic translation factor GTPase family. EF-Tu/EF-1A subfamily.</text>
</comment>
<dbReference type="EMBL" id="OU895878">
    <property type="protein sequence ID" value="CAG9805600.1"/>
    <property type="molecule type" value="Genomic_DNA"/>
</dbReference>
<dbReference type="PANTHER" id="PTHR43721:SF3">
    <property type="entry name" value="GTP-BINDING PROTEIN 2"/>
    <property type="match status" value="1"/>
</dbReference>
<dbReference type="InterPro" id="IPR050055">
    <property type="entry name" value="EF-Tu_GTPase"/>
</dbReference>
<dbReference type="GO" id="GO:0003746">
    <property type="term" value="F:translation elongation factor activity"/>
    <property type="evidence" value="ECO:0007669"/>
    <property type="project" value="TreeGrafter"/>
</dbReference>
<dbReference type="InterPro" id="IPR000795">
    <property type="entry name" value="T_Tr_GTP-bd_dom"/>
</dbReference>
<dbReference type="OrthoDB" id="248233at2759"/>
<keyword evidence="3" id="KW-0547">Nucleotide-binding</keyword>
<proteinExistence type="inferred from homology"/>
<evidence type="ECO:0000313" key="8">
    <source>
        <dbReference type="Proteomes" id="UP001153620"/>
    </source>
</evidence>
<dbReference type="CDD" id="cd03694">
    <property type="entry name" value="GTPBP_II"/>
    <property type="match status" value="1"/>
</dbReference>
<dbReference type="GO" id="GO:0003924">
    <property type="term" value="F:GTPase activity"/>
    <property type="evidence" value="ECO:0007669"/>
    <property type="project" value="InterPro"/>
</dbReference>
<dbReference type="GO" id="GO:0005737">
    <property type="term" value="C:cytoplasm"/>
    <property type="evidence" value="ECO:0007669"/>
    <property type="project" value="UniProtKB-SubCell"/>
</dbReference>
<dbReference type="InterPro" id="IPR009000">
    <property type="entry name" value="Transl_B-barrel_sf"/>
</dbReference>
<dbReference type="GO" id="GO:0005525">
    <property type="term" value="F:GTP binding"/>
    <property type="evidence" value="ECO:0007669"/>
    <property type="project" value="UniProtKB-KW"/>
</dbReference>
<dbReference type="PANTHER" id="PTHR43721">
    <property type="entry name" value="ELONGATION FACTOR TU-RELATED"/>
    <property type="match status" value="1"/>
</dbReference>
<dbReference type="InterPro" id="IPR009001">
    <property type="entry name" value="Transl_elong_EF1A/Init_IF2_C"/>
</dbReference>
<reference evidence="7" key="1">
    <citation type="submission" date="2022-01" db="EMBL/GenBank/DDBJ databases">
        <authorList>
            <person name="King R."/>
        </authorList>
    </citation>
    <scope>NUCLEOTIDE SEQUENCE</scope>
</reference>